<gene>
    <name evidence="5" type="ORF">DUI87_25426</name>
</gene>
<accession>A0A3M0JAP7</accession>
<comment type="similarity">
    <text evidence="1 3">Belongs to the VPS51 family.</text>
</comment>
<keyword evidence="3" id="KW-0445">Lipid transport</keyword>
<dbReference type="Pfam" id="PF08700">
    <property type="entry name" value="VPS51_Exo84_N"/>
    <property type="match status" value="1"/>
</dbReference>
<dbReference type="InterPro" id="IPR014812">
    <property type="entry name" value="Vps51"/>
</dbReference>
<keyword evidence="3" id="KW-0967">Endosome</keyword>
<reference evidence="5 6" key="1">
    <citation type="submission" date="2018-07" db="EMBL/GenBank/DDBJ databases">
        <title>A high quality draft genome assembly of the barn swallow (H. rustica rustica).</title>
        <authorList>
            <person name="Formenti G."/>
            <person name="Chiara M."/>
            <person name="Poveda L."/>
            <person name="Francoijs K.-J."/>
            <person name="Bonisoli-Alquati A."/>
            <person name="Canova L."/>
            <person name="Gianfranceschi L."/>
            <person name="Horner D.S."/>
            <person name="Saino N."/>
        </authorList>
    </citation>
    <scope>NUCLEOTIDE SEQUENCE [LARGE SCALE GENOMIC DNA]</scope>
    <source>
        <strain evidence="5">Chelidonia</strain>
        <tissue evidence="5">Blood</tissue>
    </source>
</reference>
<proteinExistence type="inferred from homology"/>
<dbReference type="GO" id="GO:0048193">
    <property type="term" value="P:Golgi vesicle transport"/>
    <property type="evidence" value="ECO:0007669"/>
    <property type="project" value="TreeGrafter"/>
</dbReference>
<dbReference type="GO" id="GO:0000938">
    <property type="term" value="C:GARP complex"/>
    <property type="evidence" value="ECO:0007669"/>
    <property type="project" value="UniProtKB-UniRule"/>
</dbReference>
<comment type="subcellular location">
    <subcellularLocation>
        <location evidence="3">Golgi apparatus</location>
        <location evidence="3">trans-Golgi network</location>
    </subcellularLocation>
    <subcellularLocation>
        <location evidence="3">Recycling endosome</location>
    </subcellularLocation>
    <text evidence="3">Localizes to the trans-Golgi network as part of the GARP complex, while it localizes to recycling endosomes as part of the EARP complex.</text>
</comment>
<sequence length="162" mass="16575">MAAVTAGSGAGGGPAGSPEATGGSTGGGGWRRPHGPLQRYYGPSTAEAAEAPPDPTDINGPHFDPEAFMTKVRSECPLGQLLAREAALGQEIRALDSDMQTLLYENYNKFISATGELLLLEPADGSGGKRGFGGRFTLKPADGSDGKWGFGDVHSGSTGKLP</sequence>
<evidence type="ECO:0000256" key="1">
    <source>
        <dbReference type="ARBA" id="ARBA00006080"/>
    </source>
</evidence>
<evidence type="ECO:0000256" key="4">
    <source>
        <dbReference type="SAM" id="MobiDB-lite"/>
    </source>
</evidence>
<dbReference type="GO" id="GO:0016020">
    <property type="term" value="C:membrane"/>
    <property type="evidence" value="ECO:0007669"/>
    <property type="project" value="TreeGrafter"/>
</dbReference>
<dbReference type="GO" id="GO:0032456">
    <property type="term" value="P:endocytic recycling"/>
    <property type="evidence" value="ECO:0007669"/>
    <property type="project" value="UniProtKB-UniRule"/>
</dbReference>
<dbReference type="GO" id="GO:0015031">
    <property type="term" value="P:protein transport"/>
    <property type="evidence" value="ECO:0007669"/>
    <property type="project" value="UniProtKB-UniRule"/>
</dbReference>
<keyword evidence="3" id="KW-0333">Golgi apparatus</keyword>
<protein>
    <recommendedName>
        <fullName evidence="2 3">Vacuolar protein sorting-associated protein 51 homolog</fullName>
    </recommendedName>
</protein>
<dbReference type="OrthoDB" id="203678at2759"/>
<keyword evidence="6" id="KW-1185">Reference proteome</keyword>
<dbReference type="PANTHER" id="PTHR15954:SF4">
    <property type="entry name" value="VACUOLAR PROTEIN SORTING-ASSOCIATED PROTEIN 51 HOMOLOG"/>
    <property type="match status" value="1"/>
</dbReference>
<feature type="region of interest" description="Disordered" evidence="4">
    <location>
        <begin position="1"/>
        <end position="65"/>
    </location>
</feature>
<keyword evidence="3" id="KW-0813">Transport</keyword>
<dbReference type="GO" id="GO:1990745">
    <property type="term" value="C:EARP complex"/>
    <property type="evidence" value="ECO:0007669"/>
    <property type="project" value="UniProtKB-UniRule"/>
</dbReference>
<dbReference type="EMBL" id="QRBI01000154">
    <property type="protein sequence ID" value="RMB97948.1"/>
    <property type="molecule type" value="Genomic_DNA"/>
</dbReference>
<comment type="subunit">
    <text evidence="3">Component of the Golgi-associated retrograde protein (GARP) complex. Component of the endosome-associated retrograde protein (EARP) complex.</text>
</comment>
<comment type="caution">
    <text evidence="5">The sequence shown here is derived from an EMBL/GenBank/DDBJ whole genome shotgun (WGS) entry which is preliminary data.</text>
</comment>
<dbReference type="GO" id="GO:0006869">
    <property type="term" value="P:lipid transport"/>
    <property type="evidence" value="ECO:0007669"/>
    <property type="project" value="UniProtKB-UniRule"/>
</dbReference>
<feature type="region of interest" description="Disordered" evidence="4">
    <location>
        <begin position="140"/>
        <end position="162"/>
    </location>
</feature>
<keyword evidence="3" id="KW-0653">Protein transport</keyword>
<dbReference type="AlphaFoldDB" id="A0A3M0JAP7"/>
<evidence type="ECO:0000256" key="2">
    <source>
        <dbReference type="ARBA" id="ARBA00016122"/>
    </source>
</evidence>
<dbReference type="PANTHER" id="PTHR15954">
    <property type="entry name" value="VACUOLAR PROTEIN SORTING-ASSOCIATED PROTEIN 51 HOMOLOG"/>
    <property type="match status" value="1"/>
</dbReference>
<dbReference type="GO" id="GO:0007041">
    <property type="term" value="P:lysosomal transport"/>
    <property type="evidence" value="ECO:0007669"/>
    <property type="project" value="TreeGrafter"/>
</dbReference>
<dbReference type="Proteomes" id="UP000269221">
    <property type="component" value="Unassembled WGS sequence"/>
</dbReference>
<dbReference type="GO" id="GO:0005829">
    <property type="term" value="C:cytosol"/>
    <property type="evidence" value="ECO:0007669"/>
    <property type="project" value="GOC"/>
</dbReference>
<evidence type="ECO:0000313" key="6">
    <source>
        <dbReference type="Proteomes" id="UP000269221"/>
    </source>
</evidence>
<dbReference type="STRING" id="333673.A0A3M0JAP7"/>
<name>A0A3M0JAP7_HIRRU</name>
<comment type="function">
    <text evidence="3">Involved in retrograde transport from early and late endosomes to the late Golgi. The GARP complex is required for the maintenance of protein retrieval from endosomes to the TGN, acid hydrolase sorting, lysosome function, endosomal cholesterol traffic and autophagy. Acts as component of the EARP complex that is involved in endocytic recycling.</text>
</comment>
<dbReference type="GO" id="GO:0042147">
    <property type="term" value="P:retrograde transport, endosome to Golgi"/>
    <property type="evidence" value="ECO:0007669"/>
    <property type="project" value="UniProtKB-UniRule"/>
</dbReference>
<evidence type="ECO:0000256" key="3">
    <source>
        <dbReference type="RuleBase" id="RU368010"/>
    </source>
</evidence>
<organism evidence="5 6">
    <name type="scientific">Hirundo rustica rustica</name>
    <dbReference type="NCBI Taxonomy" id="333673"/>
    <lineage>
        <taxon>Eukaryota</taxon>
        <taxon>Metazoa</taxon>
        <taxon>Chordata</taxon>
        <taxon>Craniata</taxon>
        <taxon>Vertebrata</taxon>
        <taxon>Euteleostomi</taxon>
        <taxon>Archelosauria</taxon>
        <taxon>Archosauria</taxon>
        <taxon>Dinosauria</taxon>
        <taxon>Saurischia</taxon>
        <taxon>Theropoda</taxon>
        <taxon>Coelurosauria</taxon>
        <taxon>Aves</taxon>
        <taxon>Neognathae</taxon>
        <taxon>Neoaves</taxon>
        <taxon>Telluraves</taxon>
        <taxon>Australaves</taxon>
        <taxon>Passeriformes</taxon>
        <taxon>Sylvioidea</taxon>
        <taxon>Hirundinidae</taxon>
        <taxon>Hirundo</taxon>
    </lineage>
</organism>
<dbReference type="GO" id="GO:0007030">
    <property type="term" value="P:Golgi organization"/>
    <property type="evidence" value="ECO:0007669"/>
    <property type="project" value="UniProtKB-UniRule"/>
</dbReference>
<evidence type="ECO:0000313" key="5">
    <source>
        <dbReference type="EMBL" id="RMB97948.1"/>
    </source>
</evidence>